<dbReference type="PANTHER" id="PTHR30203">
    <property type="entry name" value="OUTER MEMBRANE CATION EFFLUX PROTEIN"/>
    <property type="match status" value="1"/>
</dbReference>
<gene>
    <name evidence="3" type="ORF">NS319_18570</name>
</gene>
<dbReference type="Proteomes" id="UP000072867">
    <property type="component" value="Unassembled WGS sequence"/>
</dbReference>
<dbReference type="Gene3D" id="2.20.200.10">
    <property type="entry name" value="Outer membrane efflux proteins (OEP)"/>
    <property type="match status" value="1"/>
</dbReference>
<dbReference type="NCBIfam" id="TIGR01845">
    <property type="entry name" value="outer_NodT"/>
    <property type="match status" value="1"/>
</dbReference>
<dbReference type="InterPro" id="IPR003423">
    <property type="entry name" value="OMP_efflux"/>
</dbReference>
<dbReference type="InterPro" id="IPR010131">
    <property type="entry name" value="MdtP/NodT-like"/>
</dbReference>
<comment type="caution">
    <text evidence="3">The sequence shown here is derived from an EMBL/GenBank/DDBJ whole genome shotgun (WGS) entry which is preliminary data.</text>
</comment>
<keyword evidence="2" id="KW-1134">Transmembrane beta strand</keyword>
<dbReference type="STRING" id="33051.SB4_17290"/>
<feature type="chain" id="PRO_5007358167" evidence="2">
    <location>
        <begin position="30"/>
        <end position="476"/>
    </location>
</feature>
<dbReference type="EMBL" id="LDTD01000200">
    <property type="protein sequence ID" value="KTT64513.1"/>
    <property type="molecule type" value="Genomic_DNA"/>
</dbReference>
<dbReference type="GO" id="GO:0005886">
    <property type="term" value="C:plasma membrane"/>
    <property type="evidence" value="ECO:0007669"/>
    <property type="project" value="UniProtKB-SubCell"/>
</dbReference>
<evidence type="ECO:0000256" key="2">
    <source>
        <dbReference type="RuleBase" id="RU362097"/>
    </source>
</evidence>
<dbReference type="RefSeq" id="WP_058734912.1">
    <property type="nucleotide sequence ID" value="NZ_LDTD01000200.1"/>
</dbReference>
<dbReference type="PROSITE" id="PS51257">
    <property type="entry name" value="PROKAR_LIPOPROTEIN"/>
    <property type="match status" value="1"/>
</dbReference>
<keyword evidence="2" id="KW-0732">Signal</keyword>
<dbReference type="GO" id="GO:0015562">
    <property type="term" value="F:efflux transmembrane transporter activity"/>
    <property type="evidence" value="ECO:0007669"/>
    <property type="project" value="InterPro"/>
</dbReference>
<evidence type="ECO:0000256" key="1">
    <source>
        <dbReference type="ARBA" id="ARBA00007613"/>
    </source>
</evidence>
<protein>
    <submittedName>
        <fullName evidence="3">RND transporter</fullName>
    </submittedName>
</protein>
<dbReference type="Pfam" id="PF02321">
    <property type="entry name" value="OEP"/>
    <property type="match status" value="2"/>
</dbReference>
<dbReference type="PATRIC" id="fig|33051.3.peg.1458"/>
<comment type="subcellular location">
    <subcellularLocation>
        <location evidence="2">Cell membrane</location>
        <topology evidence="2">Lipid-anchor</topology>
    </subcellularLocation>
</comment>
<reference evidence="3 4" key="1">
    <citation type="journal article" date="2016" name="Front. Microbiol.">
        <title>Genomic Resource of Rice Seed Associated Bacteria.</title>
        <authorList>
            <person name="Midha S."/>
            <person name="Bansal K."/>
            <person name="Sharma S."/>
            <person name="Kumar N."/>
            <person name="Patil P.P."/>
            <person name="Chaudhry V."/>
            <person name="Patil P.B."/>
        </authorList>
    </citation>
    <scope>NUCLEOTIDE SEQUENCE [LARGE SCALE GENOMIC DNA]</scope>
    <source>
        <strain evidence="3 4">NS319</strain>
    </source>
</reference>
<keyword evidence="2" id="KW-0449">Lipoprotein</keyword>
<evidence type="ECO:0000313" key="4">
    <source>
        <dbReference type="Proteomes" id="UP000072867"/>
    </source>
</evidence>
<organism evidence="3 4">
    <name type="scientific">Sphingomonas sanguinis</name>
    <dbReference type="NCBI Taxonomy" id="33051"/>
    <lineage>
        <taxon>Bacteria</taxon>
        <taxon>Pseudomonadati</taxon>
        <taxon>Pseudomonadota</taxon>
        <taxon>Alphaproteobacteria</taxon>
        <taxon>Sphingomonadales</taxon>
        <taxon>Sphingomonadaceae</taxon>
        <taxon>Sphingomonas</taxon>
    </lineage>
</organism>
<dbReference type="Gene3D" id="1.20.1600.10">
    <property type="entry name" value="Outer membrane efflux proteins (OEP)"/>
    <property type="match status" value="1"/>
</dbReference>
<dbReference type="PANTHER" id="PTHR30203:SF33">
    <property type="entry name" value="BLR4455 PROTEIN"/>
    <property type="match status" value="1"/>
</dbReference>
<proteinExistence type="inferred from homology"/>
<keyword evidence="2" id="KW-0472">Membrane</keyword>
<accession>A0A147HRM2</accession>
<keyword evidence="2" id="KW-0812">Transmembrane</keyword>
<keyword evidence="2" id="KW-0564">Palmitate</keyword>
<dbReference type="AlphaFoldDB" id="A0A147HRM2"/>
<feature type="signal peptide" evidence="2">
    <location>
        <begin position="1"/>
        <end position="29"/>
    </location>
</feature>
<comment type="similarity">
    <text evidence="1 2">Belongs to the outer membrane factor (OMF) (TC 1.B.17) family.</text>
</comment>
<sequence>MADPVCKPFRRWLAGSALALLGGCSMAPAYHPPVIAAPPAYKEAAPADGVWQPVGTARPRSDWWTAFGDPTLDTLEARIDASNPTLAGALARYDIARAYLAGAKAGLLPHVGLDASVIRNRQSDERPLRGGSQPDFYTAAAIGGDIGYEADLWGRVRNSVAAGRAEAQGAADEVAAVKLSLEGQLASDYIALRGQDRQLALLNETIDAFGKADALTRRRFKGGIASGMDVGRADALLGEAQAQAAEVAASRARTEHAIAALVGEPASSFTLAPAATVLAIPAIQTGLPSTLLAARPDVASAERRMAAANARIGVAKAAFFPQITLGGNGGFQSTALAGLIAAPNLFWAVGPGAILKLFDGGRRRADLAAARAAWTLAASDYRARALGAFQDVEDALATLHHLGDAQAAQDRAVTAATTTQDIALDRYVKGAATYLDVATAQEAALRDRQAALDLETRRQAASVALFRAIGGGWQPS</sequence>
<name>A0A147HRM2_9SPHN</name>
<evidence type="ECO:0000313" key="3">
    <source>
        <dbReference type="EMBL" id="KTT64513.1"/>
    </source>
</evidence>
<dbReference type="SUPFAM" id="SSF56954">
    <property type="entry name" value="Outer membrane efflux proteins (OEP)"/>
    <property type="match status" value="1"/>
</dbReference>